<dbReference type="EMBL" id="JBHMFI010000001">
    <property type="protein sequence ID" value="MFB9073134.1"/>
    <property type="molecule type" value="Genomic_DNA"/>
</dbReference>
<organism evidence="2 3">
    <name type="scientific">Citricoccus parietis</name>
    <dbReference type="NCBI Taxonomy" id="592307"/>
    <lineage>
        <taxon>Bacteria</taxon>
        <taxon>Bacillati</taxon>
        <taxon>Actinomycetota</taxon>
        <taxon>Actinomycetes</taxon>
        <taxon>Micrococcales</taxon>
        <taxon>Micrococcaceae</taxon>
        <taxon>Citricoccus</taxon>
    </lineage>
</organism>
<gene>
    <name evidence="2" type="ORF">ACFFX0_18770</name>
</gene>
<proteinExistence type="predicted"/>
<evidence type="ECO:0000313" key="3">
    <source>
        <dbReference type="Proteomes" id="UP001589575"/>
    </source>
</evidence>
<protein>
    <submittedName>
        <fullName evidence="2">Uncharacterized protein</fullName>
    </submittedName>
</protein>
<accession>A0ABV5G2H2</accession>
<evidence type="ECO:0000256" key="1">
    <source>
        <dbReference type="SAM" id="MobiDB-lite"/>
    </source>
</evidence>
<evidence type="ECO:0000313" key="2">
    <source>
        <dbReference type="EMBL" id="MFB9073134.1"/>
    </source>
</evidence>
<feature type="region of interest" description="Disordered" evidence="1">
    <location>
        <begin position="37"/>
        <end position="83"/>
    </location>
</feature>
<dbReference type="Proteomes" id="UP001589575">
    <property type="component" value="Unassembled WGS sequence"/>
</dbReference>
<reference evidence="2 3" key="1">
    <citation type="submission" date="2024-09" db="EMBL/GenBank/DDBJ databases">
        <authorList>
            <person name="Sun Q."/>
            <person name="Mori K."/>
        </authorList>
    </citation>
    <scope>NUCLEOTIDE SEQUENCE [LARGE SCALE GENOMIC DNA]</scope>
    <source>
        <strain evidence="2 3">CCM 7609</strain>
    </source>
</reference>
<comment type="caution">
    <text evidence="2">The sequence shown here is derived from an EMBL/GenBank/DDBJ whole genome shotgun (WGS) entry which is preliminary data.</text>
</comment>
<sequence length="115" mass="12601">MARSPRDPEMGLRPYPTVPRISRRRWVTASGCTVATNSFRSPPSSYLRARTRPSPHPVRVRGRDGAPERYPGPRCADSQELDSTSCLGSPAASTWMRRGLACSATGMRTVRTPAS</sequence>
<name>A0ABV5G2H2_9MICC</name>
<keyword evidence="3" id="KW-1185">Reference proteome</keyword>